<accession>A0ABM9ACI2</accession>
<dbReference type="InterPro" id="IPR036249">
    <property type="entry name" value="Thioredoxin-like_sf"/>
</dbReference>
<keyword evidence="3" id="KW-1185">Reference proteome</keyword>
<dbReference type="Gene3D" id="3.40.30.10">
    <property type="entry name" value="Glutaredoxin"/>
    <property type="match status" value="1"/>
</dbReference>
<dbReference type="Pfam" id="PF13417">
    <property type="entry name" value="GST_N_3"/>
    <property type="match status" value="1"/>
</dbReference>
<evidence type="ECO:0000313" key="3">
    <source>
        <dbReference type="Proteomes" id="UP000838100"/>
    </source>
</evidence>
<dbReference type="SUPFAM" id="SSF52833">
    <property type="entry name" value="Thioredoxin-like"/>
    <property type="match status" value="1"/>
</dbReference>
<evidence type="ECO:0000259" key="1">
    <source>
        <dbReference type="Pfam" id="PF13417"/>
    </source>
</evidence>
<dbReference type="PROSITE" id="PS51354">
    <property type="entry name" value="GLUTAREDOXIN_2"/>
    <property type="match status" value="1"/>
</dbReference>
<evidence type="ECO:0000313" key="2">
    <source>
        <dbReference type="EMBL" id="CAH0990633.1"/>
    </source>
</evidence>
<reference evidence="2" key="1">
    <citation type="submission" date="2021-12" db="EMBL/GenBank/DDBJ databases">
        <authorList>
            <person name="Rodrigo-Torres L."/>
            <person name="Arahal R. D."/>
            <person name="Lucena T."/>
        </authorList>
    </citation>
    <scope>NUCLEOTIDE SEQUENCE</scope>
    <source>
        <strain evidence="2">CECT 8267</strain>
    </source>
</reference>
<dbReference type="EMBL" id="CAKLPX010000001">
    <property type="protein sequence ID" value="CAH0990633.1"/>
    <property type="molecule type" value="Genomic_DNA"/>
</dbReference>
<name>A0ABM9ACI2_9GAMM</name>
<gene>
    <name evidence="2" type="ORF">SIN8267_00727</name>
</gene>
<dbReference type="InterPro" id="IPR004045">
    <property type="entry name" value="Glutathione_S-Trfase_N"/>
</dbReference>
<feature type="domain" description="GST N-terminal" evidence="1">
    <location>
        <begin position="45"/>
        <end position="123"/>
    </location>
</feature>
<proteinExistence type="predicted"/>
<comment type="caution">
    <text evidence="2">The sequence shown here is derived from an EMBL/GenBank/DDBJ whole genome shotgun (WGS) entry which is preliminary data.</text>
</comment>
<organism evidence="2 3">
    <name type="scientific">Sinobacterium norvegicum</name>
    <dbReference type="NCBI Taxonomy" id="1641715"/>
    <lineage>
        <taxon>Bacteria</taxon>
        <taxon>Pseudomonadati</taxon>
        <taxon>Pseudomonadota</taxon>
        <taxon>Gammaproteobacteria</taxon>
        <taxon>Cellvibrionales</taxon>
        <taxon>Spongiibacteraceae</taxon>
        <taxon>Sinobacterium</taxon>
    </lineage>
</organism>
<dbReference type="RefSeq" id="WP_237443312.1">
    <property type="nucleotide sequence ID" value="NZ_CAKLPX010000001.1"/>
</dbReference>
<protein>
    <recommendedName>
        <fullName evidence="1">GST N-terminal domain-containing protein</fullName>
    </recommendedName>
</protein>
<dbReference type="Proteomes" id="UP000838100">
    <property type="component" value="Unassembled WGS sequence"/>
</dbReference>
<sequence>MFFTIIRKVLGTVILAGDFVSRPRPMKREAHAQRQVDQQVQDLALYQFKACPFCVKTRRATRRLNLPLELRDAKADAQHREALLEGGGAIKVPCLRIQTEQGSEWMYESSEIIAYLDSRFGEKAAA</sequence>